<evidence type="ECO:0000313" key="5">
    <source>
        <dbReference type="Proteomes" id="UP001321804"/>
    </source>
</evidence>
<dbReference type="GO" id="GO:0003677">
    <property type="term" value="F:DNA binding"/>
    <property type="evidence" value="ECO:0007669"/>
    <property type="project" value="UniProtKB-UniRule"/>
</dbReference>
<dbReference type="InterPro" id="IPR009057">
    <property type="entry name" value="Homeodomain-like_sf"/>
</dbReference>
<keyword evidence="1 2" id="KW-0238">DNA-binding</keyword>
<dbReference type="InterPro" id="IPR001647">
    <property type="entry name" value="HTH_TetR"/>
</dbReference>
<evidence type="ECO:0000259" key="3">
    <source>
        <dbReference type="PROSITE" id="PS50977"/>
    </source>
</evidence>
<accession>A0AAU9D3N4</accession>
<gene>
    <name evidence="4" type="ORF">KIMC2_14920</name>
</gene>
<dbReference type="InterPro" id="IPR050624">
    <property type="entry name" value="HTH-type_Tx_Regulator"/>
</dbReference>
<dbReference type="PROSITE" id="PS50977">
    <property type="entry name" value="HTH_TETR_2"/>
    <property type="match status" value="1"/>
</dbReference>
<dbReference type="PANTHER" id="PTHR43479">
    <property type="entry name" value="ACREF/ENVCD OPERON REPRESSOR-RELATED"/>
    <property type="match status" value="1"/>
</dbReference>
<dbReference type="KEGG" id="xak:KIMC2_14920"/>
<sequence>MKYTSAKGQSLGVQRTLKAFEDAMFLLLSKEAFEKISVSEICEEAMYPRATFYNYFDDKYDLLDYCWNSISQNIHLDQIDSHHVRHSFFKVFDQIYELFSSYQTILLGIVKNNPLNSRLVQNFINHFSKILEHVLNETIGKQNTIVPIEILAQQYSNSALIILRWIFLERHKTSLEEAHKYLTILVDRNILPA</sequence>
<feature type="domain" description="HTH tetR-type" evidence="3">
    <location>
        <begin position="14"/>
        <end position="74"/>
    </location>
</feature>
<dbReference type="AlphaFoldDB" id="A0AAU9D3N4"/>
<dbReference type="RefSeq" id="WP_317695533.1">
    <property type="nucleotide sequence ID" value="NZ_AP026801.1"/>
</dbReference>
<evidence type="ECO:0000256" key="2">
    <source>
        <dbReference type="PROSITE-ProRule" id="PRU00335"/>
    </source>
</evidence>
<keyword evidence="5" id="KW-1185">Reference proteome</keyword>
<dbReference type="SUPFAM" id="SSF46689">
    <property type="entry name" value="Homeodomain-like"/>
    <property type="match status" value="1"/>
</dbReference>
<reference evidence="4 5" key="1">
    <citation type="journal article" date="2023" name="Microbiol. Spectr.">
        <title>Symbiosis of Carpenter Bees with Uncharacterized Lactic Acid Bacteria Showing NAD Auxotrophy.</title>
        <authorList>
            <person name="Kawasaki S."/>
            <person name="Ozawa K."/>
            <person name="Mori T."/>
            <person name="Yamamoto A."/>
            <person name="Ito M."/>
            <person name="Ohkuma M."/>
            <person name="Sakamoto M."/>
            <person name="Matsutani M."/>
        </authorList>
    </citation>
    <scope>NUCLEOTIDE SEQUENCE [LARGE SCALE GENOMIC DNA]</scope>
    <source>
        <strain evidence="4 5">KimC2</strain>
    </source>
</reference>
<protein>
    <recommendedName>
        <fullName evidence="3">HTH tetR-type domain-containing protein</fullName>
    </recommendedName>
</protein>
<dbReference type="EMBL" id="AP026801">
    <property type="protein sequence ID" value="BDR56930.1"/>
    <property type="molecule type" value="Genomic_DNA"/>
</dbReference>
<proteinExistence type="predicted"/>
<dbReference type="Pfam" id="PF00440">
    <property type="entry name" value="TetR_N"/>
    <property type="match status" value="1"/>
</dbReference>
<dbReference type="Proteomes" id="UP001321804">
    <property type="component" value="Chromosome"/>
</dbReference>
<evidence type="ECO:0000256" key="1">
    <source>
        <dbReference type="ARBA" id="ARBA00023125"/>
    </source>
</evidence>
<dbReference type="Gene3D" id="1.10.357.10">
    <property type="entry name" value="Tetracycline Repressor, domain 2"/>
    <property type="match status" value="1"/>
</dbReference>
<name>A0AAU9D3N4_9LACO</name>
<feature type="DNA-binding region" description="H-T-H motif" evidence="2">
    <location>
        <begin position="37"/>
        <end position="56"/>
    </location>
</feature>
<dbReference type="PANTHER" id="PTHR43479:SF7">
    <property type="entry name" value="TETR-FAMILY TRANSCRIPTIONAL REGULATOR"/>
    <property type="match status" value="1"/>
</dbReference>
<organism evidence="4 5">
    <name type="scientific">Xylocopilactobacillus apis</name>
    <dbReference type="NCBI Taxonomy" id="2932183"/>
    <lineage>
        <taxon>Bacteria</taxon>
        <taxon>Bacillati</taxon>
        <taxon>Bacillota</taxon>
        <taxon>Bacilli</taxon>
        <taxon>Lactobacillales</taxon>
        <taxon>Lactobacillaceae</taxon>
        <taxon>Xylocopilactobacillus</taxon>
    </lineage>
</organism>
<evidence type="ECO:0000313" key="4">
    <source>
        <dbReference type="EMBL" id="BDR56930.1"/>
    </source>
</evidence>